<gene>
    <name evidence="19" type="primary">lpdA</name>
    <name evidence="19" type="ORF">D2962_10020</name>
</gene>
<dbReference type="GO" id="GO:0004148">
    <property type="term" value="F:dihydrolipoyl dehydrogenase (NADH) activity"/>
    <property type="evidence" value="ECO:0007669"/>
    <property type="project" value="UniProtKB-EC"/>
</dbReference>
<sequence>MPYDIAIIGGGPGGYVAAIYAGKKKAKVCLIERDELGGTCLNRGCIPTKALIHSANIVSEIKQAKRFGIITRDVQIDWNTIQKNKETIVKTLTKGVENLLKANGVKTYKGTAKLLDKNTIEITYQTGQKETITAQKIILATGSSTVIIPIPGYDLPGVITSDEALSLEELPESMLIIGGGVIGIELGYIYNTMGVDITIVEMLPQILPRQDEEIQKELRKILERQGIKIYTSSKVKAIEKTEDKLITTFETQEGVKQITTDRVLMAAGRKPNTEAVKDLNLDIQKTGITVDEYLRTNIQNIYAIGDVTGKSMLAHVASHQGITAAKNALGQNKKMDYKVIPGCIYTSPEVASVGLTEEEARQKYKDNIKIGRFPFIASGKALTLGERQGFVKIISDSKYNEILGVHILGPNATELAAEAALAIKLECTAEELADTIHAHPTLSEAVMEASFDLLGEPIHKM</sequence>
<reference evidence="19 20" key="1">
    <citation type="submission" date="2018-10" db="EMBL/GenBank/DDBJ databases">
        <authorList>
            <person name="Zhang X."/>
        </authorList>
    </citation>
    <scope>NUCLEOTIDE SEQUENCE [LARGE SCALE GENOMIC DNA]</scope>
    <source>
        <strain evidence="19 20">SK-G1</strain>
    </source>
</reference>
<dbReference type="InterPro" id="IPR012999">
    <property type="entry name" value="Pyr_OxRdtase_I_AS"/>
</dbReference>
<evidence type="ECO:0000256" key="5">
    <source>
        <dbReference type="ARBA" id="ARBA00022490"/>
    </source>
</evidence>
<keyword evidence="5" id="KW-0963">Cytoplasm</keyword>
<feature type="domain" description="FAD/NAD(P)-binding" evidence="18">
    <location>
        <begin position="3"/>
        <end position="321"/>
    </location>
</feature>
<evidence type="ECO:0000256" key="7">
    <source>
        <dbReference type="ARBA" id="ARBA00022827"/>
    </source>
</evidence>
<evidence type="ECO:0000256" key="10">
    <source>
        <dbReference type="ARBA" id="ARBA00023157"/>
    </source>
</evidence>
<comment type="similarity">
    <text evidence="2 16">Belongs to the class-I pyridine nucleotide-disulfide oxidoreductase family.</text>
</comment>
<evidence type="ECO:0000259" key="18">
    <source>
        <dbReference type="Pfam" id="PF07992"/>
    </source>
</evidence>
<protein>
    <recommendedName>
        <fullName evidence="4 16">Dihydrolipoyl dehydrogenase</fullName>
        <ecNumber evidence="3 16">1.8.1.4</ecNumber>
    </recommendedName>
</protein>
<feature type="binding site" evidence="14">
    <location>
        <position position="268"/>
    </location>
    <ligand>
        <name>NAD(+)</name>
        <dbReference type="ChEBI" id="CHEBI:57540"/>
    </ligand>
</feature>
<evidence type="ECO:0000256" key="1">
    <source>
        <dbReference type="ARBA" id="ARBA00004496"/>
    </source>
</evidence>
<name>A0A3G2R7X3_9FIRM</name>
<evidence type="ECO:0000256" key="2">
    <source>
        <dbReference type="ARBA" id="ARBA00007532"/>
    </source>
</evidence>
<dbReference type="PIRSF" id="PIRSF000350">
    <property type="entry name" value="Mercury_reductase_MerA"/>
    <property type="match status" value="1"/>
</dbReference>
<feature type="binding site" evidence="14">
    <location>
        <begin position="312"/>
        <end position="315"/>
    </location>
    <ligand>
        <name>FAD</name>
        <dbReference type="ChEBI" id="CHEBI:57692"/>
    </ligand>
</feature>
<feature type="binding site" evidence="14">
    <location>
        <position position="201"/>
    </location>
    <ligand>
        <name>NAD(+)</name>
        <dbReference type="ChEBI" id="CHEBI:57540"/>
    </ligand>
</feature>
<keyword evidence="20" id="KW-1185">Reference proteome</keyword>
<dbReference type="AlphaFoldDB" id="A0A3G2R7X3"/>
<evidence type="ECO:0000256" key="13">
    <source>
        <dbReference type="PIRSR" id="PIRSR000350-2"/>
    </source>
</evidence>
<feature type="binding site" evidence="14">
    <location>
        <position position="49"/>
    </location>
    <ligand>
        <name>FAD</name>
        <dbReference type="ChEBI" id="CHEBI:57692"/>
    </ligand>
</feature>
<comment type="cofactor">
    <cofactor evidence="14 16">
        <name>FAD</name>
        <dbReference type="ChEBI" id="CHEBI:57692"/>
    </cofactor>
    <text evidence="14 16">Binds 1 FAD per subunit.</text>
</comment>
<dbReference type="InterPro" id="IPR036188">
    <property type="entry name" value="FAD/NAD-bd_sf"/>
</dbReference>
<dbReference type="Gene3D" id="3.30.390.30">
    <property type="match status" value="1"/>
</dbReference>
<dbReference type="InterPro" id="IPR023753">
    <property type="entry name" value="FAD/NAD-binding_dom"/>
</dbReference>
<comment type="catalytic activity">
    <reaction evidence="12 16">
        <text>N(6)-[(R)-dihydrolipoyl]-L-lysyl-[protein] + NAD(+) = N(6)-[(R)-lipoyl]-L-lysyl-[protein] + NADH + H(+)</text>
        <dbReference type="Rhea" id="RHEA:15045"/>
        <dbReference type="Rhea" id="RHEA-COMP:10474"/>
        <dbReference type="Rhea" id="RHEA-COMP:10475"/>
        <dbReference type="ChEBI" id="CHEBI:15378"/>
        <dbReference type="ChEBI" id="CHEBI:57540"/>
        <dbReference type="ChEBI" id="CHEBI:57945"/>
        <dbReference type="ChEBI" id="CHEBI:83099"/>
        <dbReference type="ChEBI" id="CHEBI:83100"/>
        <dbReference type="EC" id="1.8.1.4"/>
    </reaction>
</comment>
<evidence type="ECO:0000256" key="8">
    <source>
        <dbReference type="ARBA" id="ARBA00023002"/>
    </source>
</evidence>
<comment type="subcellular location">
    <subcellularLocation>
        <location evidence="1">Cytoplasm</location>
    </subcellularLocation>
</comment>
<dbReference type="Gene3D" id="3.50.50.60">
    <property type="entry name" value="FAD/NAD(P)-binding domain"/>
    <property type="match status" value="2"/>
</dbReference>
<dbReference type="SUPFAM" id="SSF55424">
    <property type="entry name" value="FAD/NAD-linked reductases, dimerisation (C-terminal) domain"/>
    <property type="match status" value="1"/>
</dbReference>
<evidence type="ECO:0000256" key="16">
    <source>
        <dbReference type="RuleBase" id="RU003692"/>
    </source>
</evidence>
<dbReference type="PRINTS" id="PR00411">
    <property type="entry name" value="PNDRDTASEI"/>
</dbReference>
<dbReference type="Proteomes" id="UP000280960">
    <property type="component" value="Chromosome"/>
</dbReference>
<organism evidence="19 20">
    <name type="scientific">Biomaibacter acetigenes</name>
    <dbReference type="NCBI Taxonomy" id="2316383"/>
    <lineage>
        <taxon>Bacteria</taxon>
        <taxon>Bacillati</taxon>
        <taxon>Bacillota</taxon>
        <taxon>Clostridia</taxon>
        <taxon>Thermosediminibacterales</taxon>
        <taxon>Tepidanaerobacteraceae</taxon>
        <taxon>Biomaibacter</taxon>
    </lineage>
</organism>
<keyword evidence="8 16" id="KW-0560">Oxidoreductase</keyword>
<evidence type="ECO:0000256" key="15">
    <source>
        <dbReference type="PIRSR" id="PIRSR000350-4"/>
    </source>
</evidence>
<feature type="binding site" evidence="14">
    <location>
        <position position="306"/>
    </location>
    <ligand>
        <name>FAD</name>
        <dbReference type="ChEBI" id="CHEBI:57692"/>
    </ligand>
</feature>
<dbReference type="InterPro" id="IPR016156">
    <property type="entry name" value="FAD/NAD-linked_Rdtase_dimer_sf"/>
</dbReference>
<dbReference type="EC" id="1.8.1.4" evidence="3 16"/>
<dbReference type="InterPro" id="IPR004099">
    <property type="entry name" value="Pyr_nucl-diS_OxRdtase_dimer"/>
</dbReference>
<keyword evidence="14" id="KW-0547">Nucleotide-binding</keyword>
<dbReference type="Pfam" id="PF02852">
    <property type="entry name" value="Pyr_redox_dim"/>
    <property type="match status" value="1"/>
</dbReference>
<proteinExistence type="inferred from homology"/>
<evidence type="ECO:0000256" key="11">
    <source>
        <dbReference type="ARBA" id="ARBA00023284"/>
    </source>
</evidence>
<accession>A0A3G2R7X3</accession>
<evidence type="ECO:0000313" key="19">
    <source>
        <dbReference type="EMBL" id="AYO30907.1"/>
    </source>
</evidence>
<dbReference type="GO" id="GO:0006103">
    <property type="term" value="P:2-oxoglutarate metabolic process"/>
    <property type="evidence" value="ECO:0007669"/>
    <property type="project" value="TreeGrafter"/>
</dbReference>
<dbReference type="PRINTS" id="PR00368">
    <property type="entry name" value="FADPNR"/>
</dbReference>
<feature type="binding site" evidence="14">
    <location>
        <begin position="141"/>
        <end position="143"/>
    </location>
    <ligand>
        <name>FAD</name>
        <dbReference type="ChEBI" id="CHEBI:57692"/>
    </ligand>
</feature>
<comment type="miscellaneous">
    <text evidence="16">The active site is a redox-active disulfide bond.</text>
</comment>
<feature type="active site" description="Proton acceptor" evidence="13">
    <location>
        <position position="439"/>
    </location>
</feature>
<dbReference type="PANTHER" id="PTHR22912:SF217">
    <property type="entry name" value="DIHYDROLIPOYL DEHYDROGENASE"/>
    <property type="match status" value="1"/>
</dbReference>
<evidence type="ECO:0000259" key="17">
    <source>
        <dbReference type="Pfam" id="PF02852"/>
    </source>
</evidence>
<dbReference type="RefSeq" id="WP_122014906.1">
    <property type="nucleotide sequence ID" value="NZ_CP033169.1"/>
</dbReference>
<keyword evidence="11 16" id="KW-0676">Redox-active center</keyword>
<dbReference type="FunFam" id="3.30.390.30:FF:000001">
    <property type="entry name" value="Dihydrolipoyl dehydrogenase"/>
    <property type="match status" value="1"/>
</dbReference>
<dbReference type="NCBIfam" id="TIGR01350">
    <property type="entry name" value="lipoamide_DH"/>
    <property type="match status" value="1"/>
</dbReference>
<evidence type="ECO:0000256" key="14">
    <source>
        <dbReference type="PIRSR" id="PIRSR000350-3"/>
    </source>
</evidence>
<dbReference type="EMBL" id="CP033169">
    <property type="protein sequence ID" value="AYO30907.1"/>
    <property type="molecule type" value="Genomic_DNA"/>
</dbReference>
<dbReference type="InterPro" id="IPR006258">
    <property type="entry name" value="Lipoamide_DH"/>
</dbReference>
<dbReference type="InterPro" id="IPR001100">
    <property type="entry name" value="Pyr_nuc-diS_OxRdtase"/>
</dbReference>
<dbReference type="Pfam" id="PF07992">
    <property type="entry name" value="Pyr_redox_2"/>
    <property type="match status" value="1"/>
</dbReference>
<dbReference type="KEGG" id="bacg:D2962_10020"/>
<keyword evidence="9 14" id="KW-0520">NAD</keyword>
<dbReference type="GO" id="GO:0005737">
    <property type="term" value="C:cytoplasm"/>
    <property type="evidence" value="ECO:0007669"/>
    <property type="project" value="UniProtKB-SubCell"/>
</dbReference>
<dbReference type="PANTHER" id="PTHR22912">
    <property type="entry name" value="DISULFIDE OXIDOREDUCTASE"/>
    <property type="match status" value="1"/>
</dbReference>
<evidence type="ECO:0000256" key="6">
    <source>
        <dbReference type="ARBA" id="ARBA00022630"/>
    </source>
</evidence>
<evidence type="ECO:0000256" key="9">
    <source>
        <dbReference type="ARBA" id="ARBA00023027"/>
    </source>
</evidence>
<evidence type="ECO:0000256" key="4">
    <source>
        <dbReference type="ARBA" id="ARBA00016961"/>
    </source>
</evidence>
<evidence type="ECO:0000313" key="20">
    <source>
        <dbReference type="Proteomes" id="UP000280960"/>
    </source>
</evidence>
<feature type="disulfide bond" description="Redox-active" evidence="15">
    <location>
        <begin position="40"/>
        <end position="45"/>
    </location>
</feature>
<keyword evidence="7 14" id="KW-0274">FAD</keyword>
<keyword evidence="6 16" id="KW-0285">Flavoprotein</keyword>
<dbReference type="InterPro" id="IPR050151">
    <property type="entry name" value="Class-I_Pyr_Nuc-Dis_Oxidored"/>
</dbReference>
<dbReference type="GO" id="GO:0050660">
    <property type="term" value="F:flavin adenine dinucleotide binding"/>
    <property type="evidence" value="ECO:0007669"/>
    <property type="project" value="InterPro"/>
</dbReference>
<keyword evidence="10" id="KW-1015">Disulfide bond</keyword>
<feature type="domain" description="Pyridine nucleotide-disulphide oxidoreductase dimerisation" evidence="17">
    <location>
        <begin position="340"/>
        <end position="449"/>
    </location>
</feature>
<evidence type="ECO:0000256" key="12">
    <source>
        <dbReference type="ARBA" id="ARBA00049187"/>
    </source>
</evidence>
<dbReference type="SUPFAM" id="SSF51905">
    <property type="entry name" value="FAD/NAD(P)-binding domain"/>
    <property type="match status" value="1"/>
</dbReference>
<feature type="binding site" evidence="14">
    <location>
        <begin position="178"/>
        <end position="185"/>
    </location>
    <ligand>
        <name>NAD(+)</name>
        <dbReference type="ChEBI" id="CHEBI:57540"/>
    </ligand>
</feature>
<dbReference type="PROSITE" id="PS00076">
    <property type="entry name" value="PYRIDINE_REDOX_1"/>
    <property type="match status" value="1"/>
</dbReference>
<evidence type="ECO:0000256" key="3">
    <source>
        <dbReference type="ARBA" id="ARBA00012608"/>
    </source>
</evidence>